<accession>A0A9X2BUX8</accession>
<dbReference type="GO" id="GO:0003677">
    <property type="term" value="F:DNA binding"/>
    <property type="evidence" value="ECO:0007669"/>
    <property type="project" value="UniProtKB-KW"/>
</dbReference>
<dbReference type="EMBL" id="JALPRX010000073">
    <property type="protein sequence ID" value="MCK8786073.1"/>
    <property type="molecule type" value="Genomic_DNA"/>
</dbReference>
<evidence type="ECO:0000259" key="5">
    <source>
        <dbReference type="PROSITE" id="PS50949"/>
    </source>
</evidence>
<dbReference type="Gene3D" id="1.20.120.530">
    <property type="entry name" value="GntR ligand-binding domain-like"/>
    <property type="match status" value="1"/>
</dbReference>
<evidence type="ECO:0000313" key="6">
    <source>
        <dbReference type="EMBL" id="MCK8786073.1"/>
    </source>
</evidence>
<keyword evidence="7" id="KW-1185">Reference proteome</keyword>
<dbReference type="InterPro" id="IPR011711">
    <property type="entry name" value="GntR_C"/>
</dbReference>
<dbReference type="GO" id="GO:0003700">
    <property type="term" value="F:DNA-binding transcription factor activity"/>
    <property type="evidence" value="ECO:0007669"/>
    <property type="project" value="InterPro"/>
</dbReference>
<dbReference type="InterPro" id="IPR036388">
    <property type="entry name" value="WH-like_DNA-bd_sf"/>
</dbReference>
<organism evidence="6 7">
    <name type="scientific">Roseomonas acroporae</name>
    <dbReference type="NCBI Taxonomy" id="2937791"/>
    <lineage>
        <taxon>Bacteria</taxon>
        <taxon>Pseudomonadati</taxon>
        <taxon>Pseudomonadota</taxon>
        <taxon>Alphaproteobacteria</taxon>
        <taxon>Acetobacterales</taxon>
        <taxon>Roseomonadaceae</taxon>
        <taxon>Roseomonas</taxon>
    </lineage>
</organism>
<protein>
    <submittedName>
        <fullName evidence="6">GntR family transcriptional regulator</fullName>
    </submittedName>
</protein>
<dbReference type="PROSITE" id="PS50949">
    <property type="entry name" value="HTH_GNTR"/>
    <property type="match status" value="1"/>
</dbReference>
<feature type="region of interest" description="Disordered" evidence="4">
    <location>
        <begin position="226"/>
        <end position="296"/>
    </location>
</feature>
<gene>
    <name evidence="6" type="ORF">M0638_16980</name>
</gene>
<dbReference type="InterPro" id="IPR036390">
    <property type="entry name" value="WH_DNA-bd_sf"/>
</dbReference>
<dbReference type="InterPro" id="IPR008920">
    <property type="entry name" value="TF_FadR/GntR_C"/>
</dbReference>
<feature type="compositionally biased region" description="Low complexity" evidence="4">
    <location>
        <begin position="231"/>
        <end position="247"/>
    </location>
</feature>
<dbReference type="Pfam" id="PF07729">
    <property type="entry name" value="FCD"/>
    <property type="match status" value="1"/>
</dbReference>
<dbReference type="SMART" id="SM00345">
    <property type="entry name" value="HTH_GNTR"/>
    <property type="match status" value="1"/>
</dbReference>
<comment type="caution">
    <text evidence="6">The sequence shown here is derived from an EMBL/GenBank/DDBJ whole genome shotgun (WGS) entry which is preliminary data.</text>
</comment>
<feature type="domain" description="HTH gntR-type" evidence="5">
    <location>
        <begin position="12"/>
        <end position="79"/>
    </location>
</feature>
<dbReference type="Gene3D" id="1.10.10.10">
    <property type="entry name" value="Winged helix-like DNA-binding domain superfamily/Winged helix DNA-binding domain"/>
    <property type="match status" value="1"/>
</dbReference>
<evidence type="ECO:0000256" key="4">
    <source>
        <dbReference type="SAM" id="MobiDB-lite"/>
    </source>
</evidence>
<keyword evidence="1" id="KW-0805">Transcription regulation</keyword>
<name>A0A9X2BUX8_9PROT</name>
<feature type="compositionally biased region" description="Low complexity" evidence="4">
    <location>
        <begin position="261"/>
        <end position="278"/>
    </location>
</feature>
<keyword evidence="3" id="KW-0804">Transcription</keyword>
<evidence type="ECO:0000256" key="3">
    <source>
        <dbReference type="ARBA" id="ARBA00023163"/>
    </source>
</evidence>
<dbReference type="PANTHER" id="PTHR43537">
    <property type="entry name" value="TRANSCRIPTIONAL REGULATOR, GNTR FAMILY"/>
    <property type="match status" value="1"/>
</dbReference>
<proteinExistence type="predicted"/>
<evidence type="ECO:0000313" key="7">
    <source>
        <dbReference type="Proteomes" id="UP001139516"/>
    </source>
</evidence>
<dbReference type="Pfam" id="PF00392">
    <property type="entry name" value="GntR"/>
    <property type="match status" value="1"/>
</dbReference>
<dbReference type="RefSeq" id="WP_248668189.1">
    <property type="nucleotide sequence ID" value="NZ_JALPRX010000073.1"/>
</dbReference>
<dbReference type="InterPro" id="IPR000524">
    <property type="entry name" value="Tscrpt_reg_HTH_GntR"/>
</dbReference>
<sequence length="296" mass="32273">MRSDLPSDPAEETIGEAAYRRIRADIVFGRLLPGQKLGLDRMRETYGASVSTLRELLSRLASEGLIIAEGQRGFEVAPVSAEDFREVTELRLLLESHAMAASFAAGGLDWEGEVVAAHHKLAALEQRLLAGQPAEVETWKRYDWEFHRALIAACGSRLLLQSHAAMYDRYLRYQMVAVVFRGEAAASEHRRLLDSALARDSAAGRAILAEHLDACVRHVLEQNALAPFDPGSRNDASGRSARGAGRSARGDGEAGGHAAEPRAAPPVRGFPVVPRPARSLAAPVPDDHPRRRRREG</sequence>
<reference evidence="6" key="1">
    <citation type="submission" date="2022-04" db="EMBL/GenBank/DDBJ databases">
        <title>Roseomonas acroporae sp. nov., isolated from coral Acropora digitifera.</title>
        <authorList>
            <person name="Sun H."/>
        </authorList>
    </citation>
    <scope>NUCLEOTIDE SEQUENCE</scope>
    <source>
        <strain evidence="6">NAR14</strain>
    </source>
</reference>
<dbReference type="SMART" id="SM00895">
    <property type="entry name" value="FCD"/>
    <property type="match status" value="1"/>
</dbReference>
<evidence type="ECO:0000256" key="1">
    <source>
        <dbReference type="ARBA" id="ARBA00023015"/>
    </source>
</evidence>
<evidence type="ECO:0000256" key="2">
    <source>
        <dbReference type="ARBA" id="ARBA00023125"/>
    </source>
</evidence>
<dbReference type="AlphaFoldDB" id="A0A9X2BUX8"/>
<dbReference type="SUPFAM" id="SSF48008">
    <property type="entry name" value="GntR ligand-binding domain-like"/>
    <property type="match status" value="1"/>
</dbReference>
<dbReference type="PANTHER" id="PTHR43537:SF20">
    <property type="entry name" value="HTH-TYPE TRANSCRIPTIONAL REPRESSOR GLAR"/>
    <property type="match status" value="1"/>
</dbReference>
<dbReference type="SUPFAM" id="SSF46785">
    <property type="entry name" value="Winged helix' DNA-binding domain"/>
    <property type="match status" value="1"/>
</dbReference>
<keyword evidence="2" id="KW-0238">DNA-binding</keyword>
<feature type="compositionally biased region" description="Basic and acidic residues" evidence="4">
    <location>
        <begin position="285"/>
        <end position="296"/>
    </location>
</feature>
<dbReference type="Proteomes" id="UP001139516">
    <property type="component" value="Unassembled WGS sequence"/>
</dbReference>